<protein>
    <submittedName>
        <fullName evidence="4">Nuclear transport factor 2 family protein</fullName>
    </submittedName>
</protein>
<evidence type="ECO:0000313" key="4">
    <source>
        <dbReference type="EMBL" id="MBO0512723.1"/>
    </source>
</evidence>
<keyword evidence="5" id="KW-1185">Reference proteome</keyword>
<dbReference type="Proteomes" id="UP000664167">
    <property type="component" value="Unassembled WGS sequence"/>
</dbReference>
<reference evidence="4" key="1">
    <citation type="submission" date="2021-03" db="EMBL/GenBank/DDBJ databases">
        <title>Streptomyces poriferae sp. nov., a novel marine sponge-derived Actinobacteria species with anti-MRSA activity.</title>
        <authorList>
            <person name="Sandoval-Powers M."/>
            <person name="Kralova S."/>
            <person name="Nguyen G.-S."/>
            <person name="Fawwal D."/>
            <person name="Degnes K."/>
            <person name="Klinkenberg G."/>
            <person name="Sletta H."/>
            <person name="Wentzel A."/>
            <person name="Liles M.R."/>
        </authorList>
    </citation>
    <scope>NUCLEOTIDE SEQUENCE</scope>
    <source>
        <strain evidence="4">DSM 41794</strain>
    </source>
</reference>
<sequence length="238" mass="25409">MSTTRHLINRQRRLAAATPVTAVRVKPRPDEEEPERDVPQAVAGPVLVTEETAADGETRAAARRSLPRGARLPVVLGLLTVLLGGFAAYAGTQASDLRESSATSNVALSDVARTTEVKGQVTNAVNSLFSYNYANTGTADRAARTLLTGKAVQQHKDMLAAVRAQAAKQKLVLTTTVTESGVELIDGNRARVLLYADQSNTNTAAKDDRTTYAAAMFAVDVVRTGGSWRIANIDTFTR</sequence>
<evidence type="ECO:0000256" key="3">
    <source>
        <dbReference type="SAM" id="Phobius"/>
    </source>
</evidence>
<dbReference type="AlphaFoldDB" id="A0A939F6Y0"/>
<feature type="transmembrane region" description="Helical" evidence="3">
    <location>
        <begin position="72"/>
        <end position="91"/>
    </location>
</feature>
<evidence type="ECO:0000256" key="1">
    <source>
        <dbReference type="ARBA" id="ARBA00004370"/>
    </source>
</evidence>
<dbReference type="GO" id="GO:0016020">
    <property type="term" value="C:membrane"/>
    <property type="evidence" value="ECO:0007669"/>
    <property type="project" value="UniProtKB-SubCell"/>
</dbReference>
<dbReference type="SUPFAM" id="SSF54427">
    <property type="entry name" value="NTF2-like"/>
    <property type="match status" value="1"/>
</dbReference>
<keyword evidence="3" id="KW-0812">Transmembrane</keyword>
<proteinExistence type="predicted"/>
<evidence type="ECO:0000313" key="5">
    <source>
        <dbReference type="Proteomes" id="UP000664167"/>
    </source>
</evidence>
<keyword evidence="2 3" id="KW-0472">Membrane</keyword>
<gene>
    <name evidence="4" type="ORF">J0695_13025</name>
</gene>
<dbReference type="PANTHER" id="PTHR37042:SF4">
    <property type="entry name" value="OUTER MEMBRANE PROTEIN RV1973"/>
    <property type="match status" value="1"/>
</dbReference>
<evidence type="ECO:0000256" key="2">
    <source>
        <dbReference type="ARBA" id="ARBA00023136"/>
    </source>
</evidence>
<accession>A0A939F6Y0</accession>
<keyword evidence="3" id="KW-1133">Transmembrane helix</keyword>
<name>A0A939F6Y0_9ACTN</name>
<dbReference type="EMBL" id="JAFLRJ010000115">
    <property type="protein sequence ID" value="MBO0512723.1"/>
    <property type="molecule type" value="Genomic_DNA"/>
</dbReference>
<dbReference type="InterPro" id="IPR032710">
    <property type="entry name" value="NTF2-like_dom_sf"/>
</dbReference>
<dbReference type="RefSeq" id="WP_206962159.1">
    <property type="nucleotide sequence ID" value="NZ_BAAAJJ010000004.1"/>
</dbReference>
<dbReference type="Gene3D" id="3.10.450.50">
    <property type="match status" value="1"/>
</dbReference>
<comment type="subcellular location">
    <subcellularLocation>
        <location evidence="1">Membrane</location>
    </subcellularLocation>
</comment>
<organism evidence="4 5">
    <name type="scientific">Streptomyces beijiangensis</name>
    <dbReference type="NCBI Taxonomy" id="163361"/>
    <lineage>
        <taxon>Bacteria</taxon>
        <taxon>Bacillati</taxon>
        <taxon>Actinomycetota</taxon>
        <taxon>Actinomycetes</taxon>
        <taxon>Kitasatosporales</taxon>
        <taxon>Streptomycetaceae</taxon>
        <taxon>Streptomyces</taxon>
    </lineage>
</organism>
<comment type="caution">
    <text evidence="4">The sequence shown here is derived from an EMBL/GenBank/DDBJ whole genome shotgun (WGS) entry which is preliminary data.</text>
</comment>
<dbReference type="PANTHER" id="PTHR37042">
    <property type="entry name" value="OUTER MEMBRANE PROTEIN RV1973"/>
    <property type="match status" value="1"/>
</dbReference>